<reference evidence="2 3" key="1">
    <citation type="submission" date="2018-03" db="EMBL/GenBank/DDBJ databases">
        <title>Genome sequencing of Phreatobacter sp.</title>
        <authorList>
            <person name="Kim S.-J."/>
            <person name="Heo J."/>
            <person name="Kwon S.-W."/>
        </authorList>
    </citation>
    <scope>NUCLEOTIDE SEQUENCE [LARGE SCALE GENOMIC DNA]</scope>
    <source>
        <strain evidence="2 3">S-12</strain>
    </source>
</reference>
<dbReference type="EMBL" id="CP027668">
    <property type="protein sequence ID" value="AVO43961.1"/>
    <property type="molecule type" value="Genomic_DNA"/>
</dbReference>
<feature type="domain" description="Anaphase-promoting complex subunit 4-like WD40" evidence="1">
    <location>
        <begin position="272"/>
        <end position="328"/>
    </location>
</feature>
<dbReference type="OrthoDB" id="9814620at2"/>
<gene>
    <name evidence="2" type="ORF">C6569_02145</name>
</gene>
<evidence type="ECO:0000313" key="3">
    <source>
        <dbReference type="Proteomes" id="UP000237889"/>
    </source>
</evidence>
<dbReference type="Gene3D" id="2.130.10.10">
    <property type="entry name" value="YVTN repeat-like/Quinoprotein amine dehydrogenase"/>
    <property type="match status" value="2"/>
</dbReference>
<proteinExistence type="predicted"/>
<organism evidence="2 3">
    <name type="scientific">Phreatobacter cathodiphilus</name>
    <dbReference type="NCBI Taxonomy" id="1868589"/>
    <lineage>
        <taxon>Bacteria</taxon>
        <taxon>Pseudomonadati</taxon>
        <taxon>Pseudomonadota</taxon>
        <taxon>Alphaproteobacteria</taxon>
        <taxon>Hyphomicrobiales</taxon>
        <taxon>Phreatobacteraceae</taxon>
        <taxon>Phreatobacter</taxon>
    </lineage>
</organism>
<sequence length="333" mass="34824">MTTAAQRPSIRDRIRPIEARETVLSAHFLGAEAVLVLASGEIILAGDGDRRIPLHEGGILDAACDGSLLLTGGDDGLVLALDRKGDLRRIHDSGGTWIDRVALGPNGAIAWSAGRKAFVAQPKGDPMSLALPSAAGGLAFFPKGLRLAIAHYNGATLWYPNVKGDPVKLEWKGSHLGVTVSADQRFVVTTMQDAQLHGWRLEDGQHMRMSGYPGKVRSFSWTQGGKFLATSGASEAILWPFSGKNGPMGATPTMIAPAAKAGIKVTQVAGHPQAPVIAAGFADGLILLCRIEDGAEILMREPDGDAVTALAWRADGKAVAFGTEGGKAGLATL</sequence>
<evidence type="ECO:0000259" key="1">
    <source>
        <dbReference type="Pfam" id="PF12894"/>
    </source>
</evidence>
<dbReference type="AlphaFoldDB" id="A0A2S0N7Q5"/>
<accession>A0A2S0N7Q5</accession>
<protein>
    <recommendedName>
        <fullName evidence="1">Anaphase-promoting complex subunit 4-like WD40 domain-containing protein</fullName>
    </recommendedName>
</protein>
<dbReference type="InterPro" id="IPR024977">
    <property type="entry name" value="Apc4-like_WD40_dom"/>
</dbReference>
<dbReference type="SUPFAM" id="SSF50998">
    <property type="entry name" value="Quinoprotein alcohol dehydrogenase-like"/>
    <property type="match status" value="1"/>
</dbReference>
<dbReference type="KEGG" id="phr:C6569_02145"/>
<dbReference type="Proteomes" id="UP000237889">
    <property type="component" value="Chromosome"/>
</dbReference>
<name>A0A2S0N7Q5_9HYPH</name>
<dbReference type="InterPro" id="IPR011047">
    <property type="entry name" value="Quinoprotein_ADH-like_sf"/>
</dbReference>
<dbReference type="Pfam" id="PF12894">
    <property type="entry name" value="ANAPC4_WD40"/>
    <property type="match status" value="1"/>
</dbReference>
<dbReference type="RefSeq" id="WP_106747291.1">
    <property type="nucleotide sequence ID" value="NZ_CP027668.1"/>
</dbReference>
<evidence type="ECO:0000313" key="2">
    <source>
        <dbReference type="EMBL" id="AVO43961.1"/>
    </source>
</evidence>
<keyword evidence="3" id="KW-1185">Reference proteome</keyword>
<dbReference type="InterPro" id="IPR015943">
    <property type="entry name" value="WD40/YVTN_repeat-like_dom_sf"/>
</dbReference>